<dbReference type="RefSeq" id="WP_161262612.1">
    <property type="nucleotide sequence ID" value="NZ_JAFBDC010000011.1"/>
</dbReference>
<keyword evidence="1" id="KW-1133">Transmembrane helix</keyword>
<proteinExistence type="predicted"/>
<evidence type="ECO:0000259" key="2">
    <source>
        <dbReference type="Pfam" id="PF07670"/>
    </source>
</evidence>
<feature type="transmembrane region" description="Helical" evidence="1">
    <location>
        <begin position="106"/>
        <end position="126"/>
    </location>
</feature>
<evidence type="ECO:0000256" key="1">
    <source>
        <dbReference type="SAM" id="Phobius"/>
    </source>
</evidence>
<sequence length="158" mass="16887">MNPTEMDASRPSVIEQPGVSKDTFVRGCSKGLKTVWLMSKFMVPLIVLVTVLGKTPWLAMLGNAFAPILGFIGLPGEASVGILLGLAVNLYAAIGAAAPLDLTVKQATIFAFFLLISHSLLIEGAITKNFGAPAWKLTGLRLLTSFLFAFLLNVLWPN</sequence>
<feature type="transmembrane region" description="Helical" evidence="1">
    <location>
        <begin position="81"/>
        <end position="100"/>
    </location>
</feature>
<evidence type="ECO:0000313" key="3">
    <source>
        <dbReference type="EMBL" id="MZP44042.1"/>
    </source>
</evidence>
<name>A0A845LBK0_HELGE</name>
<gene>
    <name evidence="3" type="ORF">GTO89_13465</name>
</gene>
<accession>A0A845LBK0</accession>
<evidence type="ECO:0000313" key="4">
    <source>
        <dbReference type="Proteomes" id="UP000471031"/>
    </source>
</evidence>
<feature type="transmembrane region" description="Helical" evidence="1">
    <location>
        <begin position="138"/>
        <end position="156"/>
    </location>
</feature>
<dbReference type="Proteomes" id="UP000471031">
    <property type="component" value="Unassembled WGS sequence"/>
</dbReference>
<dbReference type="OrthoDB" id="9779080at2"/>
<keyword evidence="4" id="KW-1185">Reference proteome</keyword>
<feature type="domain" description="Nucleoside transporter/FeoB GTPase Gate" evidence="2">
    <location>
        <begin position="38"/>
        <end position="128"/>
    </location>
</feature>
<organism evidence="3 4">
    <name type="scientific">Heliomicrobium gestii</name>
    <name type="common">Heliobacterium gestii</name>
    <dbReference type="NCBI Taxonomy" id="2699"/>
    <lineage>
        <taxon>Bacteria</taxon>
        <taxon>Bacillati</taxon>
        <taxon>Bacillota</taxon>
        <taxon>Clostridia</taxon>
        <taxon>Eubacteriales</taxon>
        <taxon>Heliobacteriaceae</taxon>
        <taxon>Heliomicrobium</taxon>
    </lineage>
</organism>
<keyword evidence="1" id="KW-0812">Transmembrane</keyword>
<dbReference type="AlphaFoldDB" id="A0A845LBK0"/>
<protein>
    <submittedName>
        <fullName evidence="3">Nucleoside recognition protein</fullName>
    </submittedName>
</protein>
<dbReference type="Pfam" id="PF07670">
    <property type="entry name" value="Gate"/>
    <property type="match status" value="1"/>
</dbReference>
<keyword evidence="1" id="KW-0472">Membrane</keyword>
<feature type="transmembrane region" description="Helical" evidence="1">
    <location>
        <begin position="34"/>
        <end position="51"/>
    </location>
</feature>
<comment type="caution">
    <text evidence="3">The sequence shown here is derived from an EMBL/GenBank/DDBJ whole genome shotgun (WGS) entry which is preliminary data.</text>
</comment>
<reference evidence="3 4" key="1">
    <citation type="submission" date="2020-01" db="EMBL/GenBank/DDBJ databases">
        <title>Whole genome sequence of Heliobacterium gestii DSM 11169.</title>
        <authorList>
            <person name="Kyndt J.A."/>
            <person name="Meyer T.E."/>
        </authorList>
    </citation>
    <scope>NUCLEOTIDE SEQUENCE [LARGE SCALE GENOMIC DNA]</scope>
    <source>
        <strain evidence="3 4">DSM 11169</strain>
    </source>
</reference>
<dbReference type="InterPro" id="IPR011642">
    <property type="entry name" value="Gate_dom"/>
</dbReference>
<dbReference type="EMBL" id="WXEX01000012">
    <property type="protein sequence ID" value="MZP44042.1"/>
    <property type="molecule type" value="Genomic_DNA"/>
</dbReference>